<dbReference type="AlphaFoldDB" id="A0A2P7Q2A5"/>
<accession>A0A2P7Q2A5</accession>
<dbReference type="InterPro" id="IPR014948">
    <property type="entry name" value="BrxA"/>
</dbReference>
<dbReference type="Proteomes" id="UP000241434">
    <property type="component" value="Unassembled WGS sequence"/>
</dbReference>
<organism evidence="1 2">
    <name type="scientific">Peptostreptococcus russellii</name>
    <dbReference type="NCBI Taxonomy" id="215200"/>
    <lineage>
        <taxon>Bacteria</taxon>
        <taxon>Bacillati</taxon>
        <taxon>Bacillota</taxon>
        <taxon>Clostridia</taxon>
        <taxon>Peptostreptococcales</taxon>
        <taxon>Peptostreptococcaceae</taxon>
        <taxon>Peptostreptococcus</taxon>
    </lineage>
</organism>
<proteinExistence type="predicted"/>
<dbReference type="RefSeq" id="WP_106776088.1">
    <property type="nucleotide sequence ID" value="NZ_JYGE01000002.1"/>
</dbReference>
<dbReference type="EMBL" id="JYGE01000002">
    <property type="protein sequence ID" value="PSJ32103.1"/>
    <property type="molecule type" value="Genomic_DNA"/>
</dbReference>
<dbReference type="OrthoDB" id="3078533at2"/>
<keyword evidence="2" id="KW-1185">Reference proteome</keyword>
<comment type="caution">
    <text evidence="1">The sequence shown here is derived from an EMBL/GenBank/DDBJ whole genome shotgun (WGS) entry which is preliminary data.</text>
</comment>
<dbReference type="Gene3D" id="1.10.3540.10">
    <property type="entry name" value="uncharacterized protein from magnetospirillum magneticum domain"/>
    <property type="match status" value="1"/>
</dbReference>
<dbReference type="Pfam" id="PF08849">
    <property type="entry name" value="BrxA"/>
    <property type="match status" value="1"/>
</dbReference>
<dbReference type="InterPro" id="IPR023137">
    <property type="entry name" value="BrxA_sf"/>
</dbReference>
<evidence type="ECO:0000313" key="2">
    <source>
        <dbReference type="Proteomes" id="UP000241434"/>
    </source>
</evidence>
<gene>
    <name evidence="1" type="ORF">UF10_01515</name>
</gene>
<name>A0A2P7Q2A5_9FIRM</name>
<reference evidence="1" key="1">
    <citation type="thesis" date="2015" institute="Rutgers" country="The State University of New Jersey, 14 College Farm Rd., New Brunswick, NJ, USA">
        <title>Ammonia toxicity in bacteria and its implications for treatment of and resource recovery from highly nitrogenous organic wastes.</title>
        <authorList>
            <person name="Luther A.K."/>
        </authorList>
    </citation>
    <scope>NUCLEOTIDE SEQUENCE</scope>
    <source>
        <strain evidence="1">RT-10B</strain>
    </source>
</reference>
<protein>
    <submittedName>
        <fullName evidence="1">Membrane protein</fullName>
    </submittedName>
</protein>
<sequence>MDSNAPYIASLTREPFMYYEMKITAKLLEEGLSEKEAIEKIFKENLYQYPTERSLKMRARACIKRLNALGDEELVSWIINRPLDISRQVCLYAMMKDSRLIWEFMITVIGEKYRTRNFSYSRMDLNVFFTRLQEQNDTVASWSDSTINKLKSVFASLLKENGYIDKTSSKRLNEVLLDYKLKDKIIENGDATCLPAFNYFE</sequence>
<evidence type="ECO:0000313" key="1">
    <source>
        <dbReference type="EMBL" id="PSJ32103.1"/>
    </source>
</evidence>